<protein>
    <submittedName>
        <fullName evidence="1">TMEM132D_N domain-containing protein</fullName>
    </submittedName>
</protein>
<dbReference type="STRING" id="42155.A0A0R3QBC3"/>
<dbReference type="AlphaFoldDB" id="A0A0R3QBC3"/>
<proteinExistence type="predicted"/>
<reference evidence="1" key="1">
    <citation type="submission" date="2017-02" db="UniProtKB">
        <authorList>
            <consortium name="WormBaseParasite"/>
        </authorList>
    </citation>
    <scope>IDENTIFICATION</scope>
</reference>
<sequence length="147" mass="16230">LVAVTRIFVLVGLGGFLFEEKVRILCNSQGFAYSDIRAIQACKEDASSVSLEVELDSDIYPSPAAITKEDYGEESISLFSFNSPPPCAWDLVPEISENIPITGLPMRGLQEVELYLNPPSRGSMLNWEYVAAEFGFSNSRIMVCIIL</sequence>
<evidence type="ECO:0000313" key="1">
    <source>
        <dbReference type="WBParaSite" id="BTMF_0000364801-mRNA-1"/>
    </source>
</evidence>
<organism evidence="1">
    <name type="scientific">Brugia timori</name>
    <dbReference type="NCBI Taxonomy" id="42155"/>
    <lineage>
        <taxon>Eukaryota</taxon>
        <taxon>Metazoa</taxon>
        <taxon>Ecdysozoa</taxon>
        <taxon>Nematoda</taxon>
        <taxon>Chromadorea</taxon>
        <taxon>Rhabditida</taxon>
        <taxon>Spirurina</taxon>
        <taxon>Spiruromorpha</taxon>
        <taxon>Filarioidea</taxon>
        <taxon>Onchocercidae</taxon>
        <taxon>Brugia</taxon>
    </lineage>
</organism>
<accession>A0A0R3QBC3</accession>
<name>A0A0R3QBC3_9BILA</name>
<dbReference type="WBParaSite" id="BTMF_0000364801-mRNA-1">
    <property type="protein sequence ID" value="BTMF_0000364801-mRNA-1"/>
    <property type="gene ID" value="BTMF_0000364801"/>
</dbReference>